<organism evidence="1 2">
    <name type="scientific">Actinomadura algeriensis</name>
    <dbReference type="NCBI Taxonomy" id="1679523"/>
    <lineage>
        <taxon>Bacteria</taxon>
        <taxon>Bacillati</taxon>
        <taxon>Actinomycetota</taxon>
        <taxon>Actinomycetes</taxon>
        <taxon>Streptosporangiales</taxon>
        <taxon>Thermomonosporaceae</taxon>
        <taxon>Actinomadura</taxon>
    </lineage>
</organism>
<accession>A0ABR9JQ52</accession>
<gene>
    <name evidence="1" type="ORF">H4W34_002537</name>
</gene>
<sequence length="425" mass="46591">MTENARPEWARRLQAERVARGWSKPAMARELWSAAGQRPNAKQVESLARQIRGYEKGRHLPRDWAAAYAAVYGMEESVLFGSVDGDEDVNRRQVLGIMATTAAGSTLDTEPLRSAFDAALPPEIGDRDADEWERVTIGYAHEVGWAHAALLRQELAADFAELTRLLPTSHGSSRTRLVHVAAQLAALMAITLTNLGEIRDARRWWRTAVRAADRTGDHAAASLVRGRAAVYSLYGPSSRLTAVEQAEEAIAAGHGAACGGVVSGFAARAQGLAELGRHDEATDTLTDLRRTFEHLPEAVRKDQLSQWGWSQQRLWYVTSFVHTLTGNLAEAMHAQDQALLVYPKRSWQGRAQIEMHRAGALLRAGDVDEGAGHLVRVLEGLPGKRRRDGLLRQSALTSLRLAPSSAISRPIIREAYELLAVTTGE</sequence>
<dbReference type="EMBL" id="JADBDZ010000001">
    <property type="protein sequence ID" value="MBE1532704.1"/>
    <property type="molecule type" value="Genomic_DNA"/>
</dbReference>
<proteinExistence type="predicted"/>
<dbReference type="Proteomes" id="UP000627838">
    <property type="component" value="Unassembled WGS sequence"/>
</dbReference>
<dbReference type="Gene3D" id="1.25.40.10">
    <property type="entry name" value="Tetratricopeptide repeat domain"/>
    <property type="match status" value="1"/>
</dbReference>
<keyword evidence="2" id="KW-1185">Reference proteome</keyword>
<evidence type="ECO:0000313" key="2">
    <source>
        <dbReference type="Proteomes" id="UP000627838"/>
    </source>
</evidence>
<name>A0ABR9JQ52_9ACTN</name>
<comment type="caution">
    <text evidence="1">The sequence shown here is derived from an EMBL/GenBank/DDBJ whole genome shotgun (WGS) entry which is preliminary data.</text>
</comment>
<protein>
    <submittedName>
        <fullName evidence="1">Tetratricopeptide (TPR) repeat protein</fullName>
    </submittedName>
</protein>
<reference evidence="1 2" key="1">
    <citation type="submission" date="2020-10" db="EMBL/GenBank/DDBJ databases">
        <title>Sequencing the genomes of 1000 actinobacteria strains.</title>
        <authorList>
            <person name="Klenk H.-P."/>
        </authorList>
    </citation>
    <scope>NUCLEOTIDE SEQUENCE [LARGE SCALE GENOMIC DNA]</scope>
    <source>
        <strain evidence="1 2">DSM 46744</strain>
    </source>
</reference>
<dbReference type="RefSeq" id="WP_192759359.1">
    <property type="nucleotide sequence ID" value="NZ_JADBDZ010000001.1"/>
</dbReference>
<dbReference type="InterPro" id="IPR011990">
    <property type="entry name" value="TPR-like_helical_dom_sf"/>
</dbReference>
<dbReference type="SUPFAM" id="SSF48452">
    <property type="entry name" value="TPR-like"/>
    <property type="match status" value="1"/>
</dbReference>
<evidence type="ECO:0000313" key="1">
    <source>
        <dbReference type="EMBL" id="MBE1532704.1"/>
    </source>
</evidence>